<protein>
    <submittedName>
        <fullName evidence="4">DUF4232 domain-containing protein</fullName>
    </submittedName>
</protein>
<evidence type="ECO:0000256" key="1">
    <source>
        <dbReference type="SAM" id="MobiDB-lite"/>
    </source>
</evidence>
<sequence length="217" mass="21602">MDMVRTKLSRLLPVVAASAGVFALSACGGGGATPAASSSTPSTSASPTSTTVTTATSSPSSSSTPAAPPQVAQPADNGLCKAGDVKLALGQGDAGAGSVYRPLRITNSSSKPCSIQGFPGVSYVAGADGHQVGKDAFREGTKGNAVKLNPGQTAVADIQFVNVRNFDPGTCQPTAVKGLRIYLPQETASNFVPSEGTGCASTKIPGNQLAVKTVHPA</sequence>
<evidence type="ECO:0000313" key="4">
    <source>
        <dbReference type="EMBL" id="RSD24472.1"/>
    </source>
</evidence>
<feature type="domain" description="DUF4232" evidence="3">
    <location>
        <begin position="80"/>
        <end position="214"/>
    </location>
</feature>
<feature type="chain" id="PRO_5038908080" evidence="2">
    <location>
        <begin position="24"/>
        <end position="217"/>
    </location>
</feature>
<gene>
    <name evidence="4" type="ORF">EIY87_03840</name>
</gene>
<dbReference type="InterPro" id="IPR025326">
    <property type="entry name" value="DUF4232"/>
</dbReference>
<name>A0A3R9FTJ7_9PSEU</name>
<dbReference type="OrthoDB" id="3268346at2"/>
<organism evidence="4 5">
    <name type="scientific">Amycolatopsis eburnea</name>
    <dbReference type="NCBI Taxonomy" id="2267691"/>
    <lineage>
        <taxon>Bacteria</taxon>
        <taxon>Bacillati</taxon>
        <taxon>Actinomycetota</taxon>
        <taxon>Actinomycetes</taxon>
        <taxon>Pseudonocardiales</taxon>
        <taxon>Pseudonocardiaceae</taxon>
        <taxon>Amycolatopsis</taxon>
    </lineage>
</organism>
<accession>A0A3R9FTJ7</accession>
<dbReference type="Proteomes" id="UP000267081">
    <property type="component" value="Unassembled WGS sequence"/>
</dbReference>
<feature type="compositionally biased region" description="Low complexity" evidence="1">
    <location>
        <begin position="33"/>
        <end position="75"/>
    </location>
</feature>
<evidence type="ECO:0000256" key="2">
    <source>
        <dbReference type="SAM" id="SignalP"/>
    </source>
</evidence>
<proteinExistence type="predicted"/>
<dbReference type="PROSITE" id="PS51257">
    <property type="entry name" value="PROKAR_LIPOPROTEIN"/>
    <property type="match status" value="1"/>
</dbReference>
<dbReference type="Pfam" id="PF14016">
    <property type="entry name" value="DUF4232"/>
    <property type="match status" value="1"/>
</dbReference>
<evidence type="ECO:0000313" key="5">
    <source>
        <dbReference type="Proteomes" id="UP000267081"/>
    </source>
</evidence>
<keyword evidence="2" id="KW-0732">Signal</keyword>
<dbReference type="AlphaFoldDB" id="A0A3R9FTJ7"/>
<reference evidence="4 5" key="1">
    <citation type="submission" date="2018-12" db="EMBL/GenBank/DDBJ databases">
        <title>Amycolatopsis eburnea sp. nov. actinomycete associate with arbuscular mycorrhiza fungal spore.</title>
        <authorList>
            <person name="Lumyong S."/>
            <person name="Chaiya L."/>
        </authorList>
    </citation>
    <scope>NUCLEOTIDE SEQUENCE [LARGE SCALE GENOMIC DNA]</scope>
    <source>
        <strain evidence="4 5">GLM-1</strain>
    </source>
</reference>
<comment type="caution">
    <text evidence="4">The sequence shown here is derived from an EMBL/GenBank/DDBJ whole genome shotgun (WGS) entry which is preliminary data.</text>
</comment>
<feature type="region of interest" description="Disordered" evidence="1">
    <location>
        <begin position="33"/>
        <end position="77"/>
    </location>
</feature>
<keyword evidence="5" id="KW-1185">Reference proteome</keyword>
<feature type="signal peptide" evidence="2">
    <location>
        <begin position="1"/>
        <end position="23"/>
    </location>
</feature>
<dbReference type="EMBL" id="RSEC01000016">
    <property type="protein sequence ID" value="RSD24472.1"/>
    <property type="molecule type" value="Genomic_DNA"/>
</dbReference>
<evidence type="ECO:0000259" key="3">
    <source>
        <dbReference type="Pfam" id="PF14016"/>
    </source>
</evidence>